<name>A0AAN8FKY3_TRICO</name>
<dbReference type="EMBL" id="WIXE01012164">
    <property type="protein sequence ID" value="KAK5976137.1"/>
    <property type="molecule type" value="Genomic_DNA"/>
</dbReference>
<dbReference type="Proteomes" id="UP001331761">
    <property type="component" value="Unassembled WGS sequence"/>
</dbReference>
<comment type="caution">
    <text evidence="3">The sequence shown here is derived from an EMBL/GenBank/DDBJ whole genome shotgun (WGS) entry which is preliminary data.</text>
</comment>
<reference evidence="3 4" key="1">
    <citation type="submission" date="2019-10" db="EMBL/GenBank/DDBJ databases">
        <title>Assembly and Annotation for the nematode Trichostrongylus colubriformis.</title>
        <authorList>
            <person name="Martin J."/>
        </authorList>
    </citation>
    <scope>NUCLEOTIDE SEQUENCE [LARGE SCALE GENOMIC DNA]</scope>
    <source>
        <strain evidence="3">G859</strain>
        <tissue evidence="3">Whole worm</tissue>
    </source>
</reference>
<feature type="transmembrane region" description="Helical" evidence="2">
    <location>
        <begin position="61"/>
        <end position="87"/>
    </location>
</feature>
<gene>
    <name evidence="3" type="ORF">GCK32_010262</name>
</gene>
<organism evidence="3 4">
    <name type="scientific">Trichostrongylus colubriformis</name>
    <name type="common">Black scour worm</name>
    <dbReference type="NCBI Taxonomy" id="6319"/>
    <lineage>
        <taxon>Eukaryota</taxon>
        <taxon>Metazoa</taxon>
        <taxon>Ecdysozoa</taxon>
        <taxon>Nematoda</taxon>
        <taxon>Chromadorea</taxon>
        <taxon>Rhabditida</taxon>
        <taxon>Rhabditina</taxon>
        <taxon>Rhabditomorpha</taxon>
        <taxon>Strongyloidea</taxon>
        <taxon>Trichostrongylidae</taxon>
        <taxon>Trichostrongylus</taxon>
    </lineage>
</organism>
<proteinExistence type="predicted"/>
<feature type="compositionally biased region" description="Basic and acidic residues" evidence="1">
    <location>
        <begin position="1"/>
        <end position="10"/>
    </location>
</feature>
<feature type="region of interest" description="Disordered" evidence="1">
    <location>
        <begin position="1"/>
        <end position="51"/>
    </location>
</feature>
<keyword evidence="4" id="KW-1185">Reference proteome</keyword>
<evidence type="ECO:0000313" key="3">
    <source>
        <dbReference type="EMBL" id="KAK5976137.1"/>
    </source>
</evidence>
<feature type="non-terminal residue" evidence="3">
    <location>
        <position position="327"/>
    </location>
</feature>
<keyword evidence="2" id="KW-0472">Membrane</keyword>
<evidence type="ECO:0000256" key="2">
    <source>
        <dbReference type="SAM" id="Phobius"/>
    </source>
</evidence>
<dbReference type="AlphaFoldDB" id="A0AAN8FKY3"/>
<evidence type="ECO:0000256" key="1">
    <source>
        <dbReference type="SAM" id="MobiDB-lite"/>
    </source>
</evidence>
<keyword evidence="2" id="KW-1133">Transmembrane helix</keyword>
<evidence type="ECO:0000313" key="4">
    <source>
        <dbReference type="Proteomes" id="UP001331761"/>
    </source>
</evidence>
<protein>
    <submittedName>
        <fullName evidence="3">Uncharacterized protein</fullName>
    </submittedName>
</protein>
<feature type="compositionally biased region" description="Basic and acidic residues" evidence="1">
    <location>
        <begin position="25"/>
        <end position="51"/>
    </location>
</feature>
<accession>A0AAN8FKY3</accession>
<sequence>MKPKKDRTEMTEEEWPSRGFSRGRGSREMMDSKTRKQLREQLKRDRIERERKERQQKIRRIARFAVTVIIGLELLTIILYVLAIFIINGMLKSTKVEPWIFRPEPNSYKFKEFAVSSNSESCNEEARALHLANHSIYGIAFAMSLCLMKNAPHRGGLGGASVAVMVDLEKNLCQQTQGYPRWPAWLGGNRSSNHAHRDHWSHEVLQPGESNTWNAMLSRIDKEERRKLYHKIFSYLLNDDHYGKLEGDLAEMPLKIDEIGAYQDKWSWKTQNLVDMFPNLNHVFDHFDGKYDNWINGELEQIGQYKVCTASKSKNSSIVLDALRKWE</sequence>
<keyword evidence="2" id="KW-0812">Transmembrane</keyword>